<keyword evidence="1" id="KW-0812">Transmembrane</keyword>
<dbReference type="AlphaFoldDB" id="A0AA87SW36"/>
<accession>A0AA87SW36</accession>
<gene>
    <name evidence="2" type="ORF">LEP1GSC125_3261</name>
</gene>
<evidence type="ECO:0000256" key="1">
    <source>
        <dbReference type="SAM" id="Phobius"/>
    </source>
</evidence>
<evidence type="ECO:0000313" key="3">
    <source>
        <dbReference type="Proteomes" id="UP000001343"/>
    </source>
</evidence>
<reference evidence="2 3" key="1">
    <citation type="journal article" date="2014" name="Int. J. Syst. Evol. Microbiol.">
        <title>Leptospira mayottensis sp. nov., a pathogenic species of the genus Leptospira isolated from humans.</title>
        <authorList>
            <person name="Bourhy P."/>
            <person name="Collet L."/>
            <person name="Brisse S."/>
            <person name="Picardeau M."/>
        </authorList>
    </citation>
    <scope>NUCLEOTIDE SEQUENCE [LARGE SCALE GENOMIC DNA]</scope>
    <source>
        <strain evidence="2 3">200901122</strain>
    </source>
</reference>
<keyword evidence="1" id="KW-0472">Membrane</keyword>
<feature type="transmembrane region" description="Helical" evidence="1">
    <location>
        <begin position="12"/>
        <end position="31"/>
    </location>
</feature>
<keyword evidence="1" id="KW-1133">Transmembrane helix</keyword>
<proteinExistence type="predicted"/>
<dbReference type="Proteomes" id="UP000001343">
    <property type="component" value="Unassembled WGS sequence"/>
</dbReference>
<sequence>MKLAGDSPELFYIEFTLFTASIDAESVLLLLRKSDYNLSQKYL</sequence>
<organism evidence="2 3">
    <name type="scientific">Leptospira mayottensis 200901122</name>
    <dbReference type="NCBI Taxonomy" id="1193010"/>
    <lineage>
        <taxon>Bacteria</taxon>
        <taxon>Pseudomonadati</taxon>
        <taxon>Spirochaetota</taxon>
        <taxon>Spirochaetia</taxon>
        <taxon>Leptospirales</taxon>
        <taxon>Leptospiraceae</taxon>
        <taxon>Leptospira</taxon>
    </lineage>
</organism>
<dbReference type="EMBL" id="AKWM02000049">
    <property type="protein sequence ID" value="EKR99539.1"/>
    <property type="molecule type" value="Genomic_DNA"/>
</dbReference>
<evidence type="ECO:0000313" key="2">
    <source>
        <dbReference type="EMBL" id="EKR99539.1"/>
    </source>
</evidence>
<comment type="caution">
    <text evidence="2">The sequence shown here is derived from an EMBL/GenBank/DDBJ whole genome shotgun (WGS) entry which is preliminary data.</text>
</comment>
<protein>
    <submittedName>
        <fullName evidence="2">Uncharacterized protein</fullName>
    </submittedName>
</protein>
<name>A0AA87SW36_9LEPT</name>